<feature type="transmembrane region" description="Helical" evidence="1">
    <location>
        <begin position="20"/>
        <end position="38"/>
    </location>
</feature>
<evidence type="ECO:0000256" key="1">
    <source>
        <dbReference type="SAM" id="Phobius"/>
    </source>
</evidence>
<evidence type="ECO:0000313" key="3">
    <source>
        <dbReference type="Proteomes" id="UP001499938"/>
    </source>
</evidence>
<dbReference type="EMBL" id="BAAAPO010000006">
    <property type="protein sequence ID" value="GAA1781487.1"/>
    <property type="molecule type" value="Genomic_DNA"/>
</dbReference>
<dbReference type="RefSeq" id="WP_344080387.1">
    <property type="nucleotide sequence ID" value="NZ_BAAAPO010000006.1"/>
</dbReference>
<protein>
    <submittedName>
        <fullName evidence="2">Membrane protein</fullName>
    </submittedName>
</protein>
<comment type="caution">
    <text evidence="2">The sequence shown here is derived from an EMBL/GenBank/DDBJ whole genome shotgun (WGS) entry which is preliminary data.</text>
</comment>
<proteinExistence type="predicted"/>
<dbReference type="Proteomes" id="UP001499938">
    <property type="component" value="Unassembled WGS sequence"/>
</dbReference>
<name>A0ABN2LAM9_9MICO</name>
<reference evidence="2 3" key="1">
    <citation type="journal article" date="2019" name="Int. J. Syst. Evol. Microbiol.">
        <title>The Global Catalogue of Microorganisms (GCM) 10K type strain sequencing project: providing services to taxonomists for standard genome sequencing and annotation.</title>
        <authorList>
            <consortium name="The Broad Institute Genomics Platform"/>
            <consortium name="The Broad Institute Genome Sequencing Center for Infectious Disease"/>
            <person name="Wu L."/>
            <person name="Ma J."/>
        </authorList>
    </citation>
    <scope>NUCLEOTIDE SEQUENCE [LARGE SCALE GENOMIC DNA]</scope>
    <source>
        <strain evidence="2 3">JCM 15592</strain>
    </source>
</reference>
<gene>
    <name evidence="2" type="ORF">GCM10009811_03580</name>
</gene>
<keyword evidence="3" id="KW-1185">Reference proteome</keyword>
<feature type="transmembrane region" description="Helical" evidence="1">
    <location>
        <begin position="58"/>
        <end position="76"/>
    </location>
</feature>
<feature type="transmembrane region" description="Helical" evidence="1">
    <location>
        <begin position="83"/>
        <end position="101"/>
    </location>
</feature>
<keyword evidence="1" id="KW-1133">Transmembrane helix</keyword>
<dbReference type="PANTHER" id="PTHR36974:SF1">
    <property type="entry name" value="DOXX FAMILY MEMBRANE PROTEIN"/>
    <property type="match status" value="1"/>
</dbReference>
<keyword evidence="1" id="KW-0812">Transmembrane</keyword>
<accession>A0ABN2LAM9</accession>
<sequence length="147" mass="16788">MPTGRRTAEREPGAWPRRIARLLLGAFLVFAGVAHLTLARQEFRAQVPPWMPLDTDLVVVVSGVVEIALGLALWLWRGPLIGWVVAGFFVAVFPGNLWQWLEGRDAFGLDTDRARFIRLFFQPVLIAWALWCTGAWRSWRATREHRP</sequence>
<evidence type="ECO:0000313" key="2">
    <source>
        <dbReference type="EMBL" id="GAA1781487.1"/>
    </source>
</evidence>
<organism evidence="2 3">
    <name type="scientific">Nostocoides veronense</name>
    <dbReference type="NCBI Taxonomy" id="330836"/>
    <lineage>
        <taxon>Bacteria</taxon>
        <taxon>Bacillati</taxon>
        <taxon>Actinomycetota</taxon>
        <taxon>Actinomycetes</taxon>
        <taxon>Micrococcales</taxon>
        <taxon>Intrasporangiaceae</taxon>
        <taxon>Nostocoides</taxon>
    </lineage>
</organism>
<keyword evidence="1" id="KW-0472">Membrane</keyword>
<feature type="transmembrane region" description="Helical" evidence="1">
    <location>
        <begin position="116"/>
        <end position="136"/>
    </location>
</feature>
<dbReference type="PANTHER" id="PTHR36974">
    <property type="entry name" value="MEMBRANE PROTEIN-RELATED"/>
    <property type="match status" value="1"/>
</dbReference>